<comment type="caution">
    <text evidence="1">The sequence shown here is derived from an EMBL/GenBank/DDBJ whole genome shotgun (WGS) entry which is preliminary data.</text>
</comment>
<gene>
    <name evidence="1" type="ORF">GWI33_014251</name>
</gene>
<dbReference type="EMBL" id="JAACXV010013598">
    <property type="protein sequence ID" value="KAF7273000.1"/>
    <property type="molecule type" value="Genomic_DNA"/>
</dbReference>
<keyword evidence="2" id="KW-1185">Reference proteome</keyword>
<name>A0A834MAU2_RHYFE</name>
<organism evidence="1 2">
    <name type="scientific">Rhynchophorus ferrugineus</name>
    <name type="common">Red palm weevil</name>
    <name type="synonym">Curculio ferrugineus</name>
    <dbReference type="NCBI Taxonomy" id="354439"/>
    <lineage>
        <taxon>Eukaryota</taxon>
        <taxon>Metazoa</taxon>
        <taxon>Ecdysozoa</taxon>
        <taxon>Arthropoda</taxon>
        <taxon>Hexapoda</taxon>
        <taxon>Insecta</taxon>
        <taxon>Pterygota</taxon>
        <taxon>Neoptera</taxon>
        <taxon>Endopterygota</taxon>
        <taxon>Coleoptera</taxon>
        <taxon>Polyphaga</taxon>
        <taxon>Cucujiformia</taxon>
        <taxon>Curculionidae</taxon>
        <taxon>Dryophthorinae</taxon>
        <taxon>Rhynchophorus</taxon>
    </lineage>
</organism>
<dbReference type="AlphaFoldDB" id="A0A834MAU2"/>
<evidence type="ECO:0000313" key="1">
    <source>
        <dbReference type="EMBL" id="KAF7273000.1"/>
    </source>
</evidence>
<reference evidence="1" key="1">
    <citation type="submission" date="2020-08" db="EMBL/GenBank/DDBJ databases">
        <title>Genome sequencing and assembly of the red palm weevil Rhynchophorus ferrugineus.</title>
        <authorList>
            <person name="Dias G.B."/>
            <person name="Bergman C.M."/>
            <person name="Manee M."/>
        </authorList>
    </citation>
    <scope>NUCLEOTIDE SEQUENCE</scope>
    <source>
        <strain evidence="1">AA-2017</strain>
        <tissue evidence="1">Whole larva</tissue>
    </source>
</reference>
<sequence>MHRIRRRRFERINKRRRASLRSLFRRVIPTLRRHSLYRRRRSSSRWDDVKSRPIFPKLRVALRREGAFLIELFARSVKGNFKKQEGCCGGICCPALGNFFHYL</sequence>
<evidence type="ECO:0000313" key="2">
    <source>
        <dbReference type="Proteomes" id="UP000625711"/>
    </source>
</evidence>
<dbReference type="Proteomes" id="UP000625711">
    <property type="component" value="Unassembled WGS sequence"/>
</dbReference>
<protein>
    <submittedName>
        <fullName evidence="1">Uncharacterized protein</fullName>
    </submittedName>
</protein>
<proteinExistence type="predicted"/>
<accession>A0A834MAU2</accession>